<sequence>MLDNRVKTFMKAVDAGSFSRASKDLFISSVSIKKQMDSLESELGVQLLERTNRGVKPTVAGEIFYGSAARANQLSEHALRQIRGLSHQEKPTVKVGTSLLRPCSRFLDIWTRAGSSDEFSIEIVPFEDGEKLDKVIANLGNGIDCFLGPCDAPRWFKLCSVLKLGFYDCAIAVPRRHVLSEKSHLAWDDLEGQSLMLIEKGTSPVLDSLRSEIESRHPSINVVDTPTVYGIDTFNQCEREGIFMETLDVWRDVHPGFATLPMEWDYRIPYGLFYSKNPSDRMARFVDLLTEG</sequence>
<evidence type="ECO:0000256" key="2">
    <source>
        <dbReference type="ARBA" id="ARBA00023015"/>
    </source>
</evidence>
<comment type="similarity">
    <text evidence="1">Belongs to the LysR transcriptional regulatory family.</text>
</comment>
<accession>A0ABX0IMG9</accession>
<dbReference type="PANTHER" id="PTHR30346:SF28">
    <property type="entry name" value="HTH-TYPE TRANSCRIPTIONAL REGULATOR CYNR"/>
    <property type="match status" value="1"/>
</dbReference>
<feature type="domain" description="HTH lysR-type" evidence="5">
    <location>
        <begin position="1"/>
        <end position="58"/>
    </location>
</feature>
<dbReference type="Proteomes" id="UP000636394">
    <property type="component" value="Unassembled WGS sequence"/>
</dbReference>
<evidence type="ECO:0000313" key="7">
    <source>
        <dbReference type="Proteomes" id="UP000636394"/>
    </source>
</evidence>
<dbReference type="PROSITE" id="PS50931">
    <property type="entry name" value="HTH_LYSR"/>
    <property type="match status" value="1"/>
</dbReference>
<evidence type="ECO:0000256" key="3">
    <source>
        <dbReference type="ARBA" id="ARBA00023125"/>
    </source>
</evidence>
<dbReference type="Pfam" id="PF00126">
    <property type="entry name" value="HTH_1"/>
    <property type="match status" value="1"/>
</dbReference>
<dbReference type="InterPro" id="IPR036388">
    <property type="entry name" value="WH-like_DNA-bd_sf"/>
</dbReference>
<keyword evidence="3" id="KW-0238">DNA-binding</keyword>
<protein>
    <submittedName>
        <fullName evidence="6">LysR family transcriptional regulator</fullName>
    </submittedName>
</protein>
<keyword evidence="2" id="KW-0805">Transcription regulation</keyword>
<comment type="caution">
    <text evidence="6">The sequence shown here is derived from an EMBL/GenBank/DDBJ whole genome shotgun (WGS) entry which is preliminary data.</text>
</comment>
<dbReference type="RefSeq" id="WP_166340505.1">
    <property type="nucleotide sequence ID" value="NZ_WPCR01000019.1"/>
</dbReference>
<evidence type="ECO:0000313" key="6">
    <source>
        <dbReference type="EMBL" id="NHM14991.1"/>
    </source>
</evidence>
<proteinExistence type="inferred from homology"/>
<organism evidence="6 7">
    <name type="scientific">Xiamenia xianingshaonis</name>
    <dbReference type="NCBI Taxonomy" id="2682776"/>
    <lineage>
        <taxon>Bacteria</taxon>
        <taxon>Bacillati</taxon>
        <taxon>Actinomycetota</taxon>
        <taxon>Coriobacteriia</taxon>
        <taxon>Eggerthellales</taxon>
        <taxon>Eggerthellaceae</taxon>
        <taxon>Xiamenia</taxon>
    </lineage>
</organism>
<evidence type="ECO:0000256" key="1">
    <source>
        <dbReference type="ARBA" id="ARBA00009437"/>
    </source>
</evidence>
<evidence type="ECO:0000259" key="5">
    <source>
        <dbReference type="PROSITE" id="PS50931"/>
    </source>
</evidence>
<dbReference type="InterPro" id="IPR000847">
    <property type="entry name" value="LysR_HTH_N"/>
</dbReference>
<keyword evidence="7" id="KW-1185">Reference proteome</keyword>
<gene>
    <name evidence="6" type="ORF">GMI68_09540</name>
</gene>
<evidence type="ECO:0000256" key="4">
    <source>
        <dbReference type="ARBA" id="ARBA00023163"/>
    </source>
</evidence>
<keyword evidence="4" id="KW-0804">Transcription</keyword>
<dbReference type="Gene3D" id="1.10.10.10">
    <property type="entry name" value="Winged helix-like DNA-binding domain superfamily/Winged helix DNA-binding domain"/>
    <property type="match status" value="1"/>
</dbReference>
<dbReference type="PANTHER" id="PTHR30346">
    <property type="entry name" value="TRANSCRIPTIONAL DUAL REGULATOR HCAR-RELATED"/>
    <property type="match status" value="1"/>
</dbReference>
<dbReference type="EMBL" id="WPCR01000019">
    <property type="protein sequence ID" value="NHM14991.1"/>
    <property type="molecule type" value="Genomic_DNA"/>
</dbReference>
<dbReference type="InterPro" id="IPR036390">
    <property type="entry name" value="WH_DNA-bd_sf"/>
</dbReference>
<name>A0ABX0IMG9_9ACTN</name>
<reference evidence="6 7" key="1">
    <citation type="submission" date="2019-11" db="EMBL/GenBank/DDBJ databases">
        <title>Eggerthellaceae novel genus isolated from the rectal contents of marmort.</title>
        <authorList>
            <person name="Zhang G."/>
        </authorList>
    </citation>
    <scope>NUCLEOTIDE SEQUENCE [LARGE SCALE GENOMIC DNA]</scope>
    <source>
        <strain evidence="7">zg-886</strain>
    </source>
</reference>
<dbReference type="SUPFAM" id="SSF46785">
    <property type="entry name" value="Winged helix' DNA-binding domain"/>
    <property type="match status" value="1"/>
</dbReference>